<dbReference type="GO" id="GO:0000155">
    <property type="term" value="F:phosphorelay sensor kinase activity"/>
    <property type="evidence" value="ECO:0007669"/>
    <property type="project" value="InterPro"/>
</dbReference>
<dbReference type="Gene3D" id="3.30.450.20">
    <property type="entry name" value="PAS domain"/>
    <property type="match status" value="1"/>
</dbReference>
<dbReference type="SMART" id="SM00091">
    <property type="entry name" value="PAS"/>
    <property type="match status" value="1"/>
</dbReference>
<keyword evidence="3" id="KW-0597">Phosphoprotein</keyword>
<dbReference type="InterPro" id="IPR036890">
    <property type="entry name" value="HATPase_C_sf"/>
</dbReference>
<dbReference type="SUPFAM" id="SSF55874">
    <property type="entry name" value="ATPase domain of HSP90 chaperone/DNA topoisomerase II/histidine kinase"/>
    <property type="match status" value="1"/>
</dbReference>
<keyword evidence="5" id="KW-0547">Nucleotide-binding</keyword>
<keyword evidence="9" id="KW-0812">Transmembrane</keyword>
<keyword evidence="6 13" id="KW-0418">Kinase</keyword>
<dbReference type="InterPro" id="IPR036097">
    <property type="entry name" value="HisK_dim/P_sf"/>
</dbReference>
<evidence type="ECO:0000256" key="9">
    <source>
        <dbReference type="SAM" id="Phobius"/>
    </source>
</evidence>
<dbReference type="InterPro" id="IPR035965">
    <property type="entry name" value="PAS-like_dom_sf"/>
</dbReference>
<dbReference type="CDD" id="cd00082">
    <property type="entry name" value="HisKA"/>
    <property type="match status" value="1"/>
</dbReference>
<evidence type="ECO:0000256" key="4">
    <source>
        <dbReference type="ARBA" id="ARBA00022679"/>
    </source>
</evidence>
<dbReference type="GO" id="GO:0005524">
    <property type="term" value="F:ATP binding"/>
    <property type="evidence" value="ECO:0007669"/>
    <property type="project" value="UniProtKB-KW"/>
</dbReference>
<dbReference type="STRING" id="159087.Daro_2995"/>
<keyword evidence="9" id="KW-1133">Transmembrane helix</keyword>
<dbReference type="Gene3D" id="3.30.565.10">
    <property type="entry name" value="Histidine kinase-like ATPase, C-terminal domain"/>
    <property type="match status" value="1"/>
</dbReference>
<dbReference type="PROSITE" id="PS50112">
    <property type="entry name" value="PAS"/>
    <property type="match status" value="1"/>
</dbReference>
<accession>Q47BQ6</accession>
<dbReference type="Gene3D" id="1.10.287.130">
    <property type="match status" value="1"/>
</dbReference>
<dbReference type="InterPro" id="IPR003594">
    <property type="entry name" value="HATPase_dom"/>
</dbReference>
<dbReference type="PRINTS" id="PR00344">
    <property type="entry name" value="BCTRLSENSOR"/>
</dbReference>
<evidence type="ECO:0000256" key="3">
    <source>
        <dbReference type="ARBA" id="ARBA00022553"/>
    </source>
</evidence>
<evidence type="ECO:0000256" key="2">
    <source>
        <dbReference type="ARBA" id="ARBA00012438"/>
    </source>
</evidence>
<sequence>MNQAPPPLPGSSRRLRWLLTLPKLGIVLLLAALLALLWQLHRSEIEEDRAALIKDVLWLEQNLRFHLNSNEEQVQQLALEMANPAGRQKKFRLRAEHMLKNAPEIAQILWLDNHRQVIDALPTSTPPDSEIESFGPPVTAKAFDTATRLGKLHYSEPFFLEGNQAFVEMLVPVFGEEHRISGMLAVLYPLDALLDNQVPWWFTEKYKVEIVDDNDLQYATKTRIEGNSDQRYEIPFDPPGAGLLLRITSYHTPDNSMQRLLVAAIILLAIGVFWSLWLVRDLMKRHSRTEEALRAEHAFRAAMEDSLTVGMRARDLVGRVIYVNPAFCRMTGFSPDELVGAAPPMPYWAPEQLEETYAMHQTVLAGEAPLDGFEITFMRKNGERFQALVYEAKLIDGNGKHTGWMASVLDITERKRAEELARQQQEQLQFTSRLVTMGEMASTLAHELNQPLAAIASYNTGCLNLLNDGKASPNDILPALEKIGLQAQRAGKIIRRVHDFVRKSEPKRASCLLGEVIEDCLGFMEAEARKRHVRIECNTPPMPPVLADRLMLEQVLLNLIRNGMEAMATTSEVNRLLHISIEVSENELRISVSDQGCGIAPEVRAKLFTAFFTTKPEGMGIGLSICRSIIEFHRGRLWAEENPHSTTGNGTIFFFTLPLESA</sequence>
<reference evidence="13" key="1">
    <citation type="submission" date="2005-08" db="EMBL/GenBank/DDBJ databases">
        <title>Complete sequence of Dechloromonas aromatica RCB.</title>
        <authorList>
            <person name="Salinero K.K."/>
            <person name="Copeland A."/>
            <person name="Lucas S."/>
            <person name="Lapidus A."/>
            <person name="Barry K."/>
            <person name="Detter J.C."/>
            <person name="Glavina T."/>
            <person name="Hammon N."/>
            <person name="Israni S."/>
            <person name="Pitluck S."/>
            <person name="Di Bartolo G."/>
            <person name="Trong S."/>
            <person name="Schmutz J."/>
            <person name="Larimer F."/>
            <person name="Land M."/>
            <person name="Ivanova N."/>
            <person name="Richardson P."/>
        </authorList>
    </citation>
    <scope>NUCLEOTIDE SEQUENCE</scope>
    <source>
        <strain evidence="13">RCB</strain>
    </source>
</reference>
<dbReference type="InterPro" id="IPR004358">
    <property type="entry name" value="Sig_transdc_His_kin-like_C"/>
</dbReference>
<dbReference type="InterPro" id="IPR000014">
    <property type="entry name" value="PAS"/>
</dbReference>
<evidence type="ECO:0000259" key="10">
    <source>
        <dbReference type="PROSITE" id="PS50109"/>
    </source>
</evidence>
<dbReference type="Pfam" id="PF02518">
    <property type="entry name" value="HATPase_c"/>
    <property type="match status" value="1"/>
</dbReference>
<dbReference type="EC" id="2.7.13.3" evidence="2"/>
<dbReference type="GO" id="GO:0006355">
    <property type="term" value="P:regulation of DNA-templated transcription"/>
    <property type="evidence" value="ECO:0007669"/>
    <property type="project" value="InterPro"/>
</dbReference>
<gene>
    <name evidence="13" type="ordered locus">Daro_2995</name>
</gene>
<dbReference type="InterPro" id="IPR013767">
    <property type="entry name" value="PAS_fold"/>
</dbReference>
<dbReference type="HOGENOM" id="CLU_011685_0_0_4"/>
<dbReference type="PROSITE" id="PS50113">
    <property type="entry name" value="PAC"/>
    <property type="match status" value="1"/>
</dbReference>
<keyword evidence="9" id="KW-0472">Membrane</keyword>
<keyword evidence="8" id="KW-0902">Two-component regulatory system</keyword>
<dbReference type="AlphaFoldDB" id="Q47BQ6"/>
<name>Q47BQ6_DECAR</name>
<dbReference type="EMBL" id="CP000089">
    <property type="protein sequence ID" value="AAZ47725.1"/>
    <property type="molecule type" value="Genomic_DNA"/>
</dbReference>
<keyword evidence="4 13" id="KW-0808">Transferase</keyword>
<dbReference type="eggNOG" id="COG4191">
    <property type="taxonomic scope" value="Bacteria"/>
</dbReference>
<dbReference type="KEGG" id="dar:Daro_2995"/>
<dbReference type="CDD" id="cd00130">
    <property type="entry name" value="PAS"/>
    <property type="match status" value="1"/>
</dbReference>
<dbReference type="InterPro" id="IPR005467">
    <property type="entry name" value="His_kinase_dom"/>
</dbReference>
<organism evidence="13">
    <name type="scientific">Dechloromonas aromatica (strain RCB)</name>
    <dbReference type="NCBI Taxonomy" id="159087"/>
    <lineage>
        <taxon>Bacteria</taxon>
        <taxon>Pseudomonadati</taxon>
        <taxon>Pseudomonadota</taxon>
        <taxon>Betaproteobacteria</taxon>
        <taxon>Rhodocyclales</taxon>
        <taxon>Azonexaceae</taxon>
        <taxon>Dechloromonas</taxon>
    </lineage>
</organism>
<feature type="domain" description="PAS" evidence="11">
    <location>
        <begin position="295"/>
        <end position="367"/>
    </location>
</feature>
<keyword evidence="7" id="KW-0067">ATP-binding</keyword>
<dbReference type="PANTHER" id="PTHR43065:SF10">
    <property type="entry name" value="PEROXIDE STRESS-ACTIVATED HISTIDINE KINASE MAK3"/>
    <property type="match status" value="1"/>
</dbReference>
<evidence type="ECO:0000256" key="8">
    <source>
        <dbReference type="ARBA" id="ARBA00023012"/>
    </source>
</evidence>
<feature type="domain" description="PAC" evidence="12">
    <location>
        <begin position="371"/>
        <end position="423"/>
    </location>
</feature>
<evidence type="ECO:0000256" key="7">
    <source>
        <dbReference type="ARBA" id="ARBA00022840"/>
    </source>
</evidence>
<dbReference type="InterPro" id="IPR003661">
    <property type="entry name" value="HisK_dim/P_dom"/>
</dbReference>
<dbReference type="NCBIfam" id="TIGR00229">
    <property type="entry name" value="sensory_box"/>
    <property type="match status" value="1"/>
</dbReference>
<comment type="catalytic activity">
    <reaction evidence="1">
        <text>ATP + protein L-histidine = ADP + protein N-phospho-L-histidine.</text>
        <dbReference type="EC" id="2.7.13.3"/>
    </reaction>
</comment>
<dbReference type="SUPFAM" id="SSF55785">
    <property type="entry name" value="PYP-like sensor domain (PAS domain)"/>
    <property type="match status" value="1"/>
</dbReference>
<dbReference type="SUPFAM" id="SSF47384">
    <property type="entry name" value="Homodimeric domain of signal transducing histidine kinase"/>
    <property type="match status" value="1"/>
</dbReference>
<evidence type="ECO:0000256" key="5">
    <source>
        <dbReference type="ARBA" id="ARBA00022741"/>
    </source>
</evidence>
<evidence type="ECO:0000259" key="12">
    <source>
        <dbReference type="PROSITE" id="PS50113"/>
    </source>
</evidence>
<evidence type="ECO:0000313" key="13">
    <source>
        <dbReference type="EMBL" id="AAZ47725.1"/>
    </source>
</evidence>
<dbReference type="PANTHER" id="PTHR43065">
    <property type="entry name" value="SENSOR HISTIDINE KINASE"/>
    <property type="match status" value="1"/>
</dbReference>
<dbReference type="SMART" id="SM00387">
    <property type="entry name" value="HATPase_c"/>
    <property type="match status" value="1"/>
</dbReference>
<dbReference type="Pfam" id="PF00512">
    <property type="entry name" value="HisKA"/>
    <property type="match status" value="1"/>
</dbReference>
<dbReference type="PROSITE" id="PS50109">
    <property type="entry name" value="HIS_KIN"/>
    <property type="match status" value="1"/>
</dbReference>
<dbReference type="SMART" id="SM00086">
    <property type="entry name" value="PAC"/>
    <property type="match status" value="1"/>
</dbReference>
<proteinExistence type="predicted"/>
<evidence type="ECO:0000256" key="1">
    <source>
        <dbReference type="ARBA" id="ARBA00000085"/>
    </source>
</evidence>
<feature type="domain" description="Histidine kinase" evidence="10">
    <location>
        <begin position="443"/>
        <end position="661"/>
    </location>
</feature>
<evidence type="ECO:0000256" key="6">
    <source>
        <dbReference type="ARBA" id="ARBA00022777"/>
    </source>
</evidence>
<dbReference type="SMART" id="SM00388">
    <property type="entry name" value="HisKA"/>
    <property type="match status" value="1"/>
</dbReference>
<dbReference type="Pfam" id="PF00989">
    <property type="entry name" value="PAS"/>
    <property type="match status" value="1"/>
</dbReference>
<dbReference type="InterPro" id="IPR000700">
    <property type="entry name" value="PAS-assoc_C"/>
</dbReference>
<protein>
    <recommendedName>
        <fullName evidence="2">histidine kinase</fullName>
        <ecNumber evidence="2">2.7.13.3</ecNumber>
    </recommendedName>
</protein>
<dbReference type="eggNOG" id="COG2202">
    <property type="taxonomic scope" value="Bacteria"/>
</dbReference>
<evidence type="ECO:0000259" key="11">
    <source>
        <dbReference type="PROSITE" id="PS50112"/>
    </source>
</evidence>
<dbReference type="InterPro" id="IPR001610">
    <property type="entry name" value="PAC"/>
</dbReference>
<feature type="transmembrane region" description="Helical" evidence="9">
    <location>
        <begin position="260"/>
        <end position="279"/>
    </location>
</feature>
<dbReference type="OrthoDB" id="1931120at2"/>